<dbReference type="Pfam" id="PF02770">
    <property type="entry name" value="Acyl-CoA_dh_M"/>
    <property type="match status" value="1"/>
</dbReference>
<feature type="domain" description="Acyl-CoA dehydrogenase/oxidase C-terminal" evidence="6">
    <location>
        <begin position="582"/>
        <end position="741"/>
    </location>
</feature>
<dbReference type="SUPFAM" id="SSF56645">
    <property type="entry name" value="Acyl-CoA dehydrogenase NM domain-like"/>
    <property type="match status" value="2"/>
</dbReference>
<dbReference type="InterPro" id="IPR009100">
    <property type="entry name" value="AcylCoA_DH/oxidase_NM_dom_sf"/>
</dbReference>
<keyword evidence="3" id="KW-0285">Flavoprotein</keyword>
<dbReference type="InterPro" id="IPR009075">
    <property type="entry name" value="AcylCo_DH/oxidase_C"/>
</dbReference>
<comment type="similarity">
    <text evidence="2">Belongs to the acyl-CoA dehydrogenase family.</text>
</comment>
<evidence type="ECO:0000256" key="1">
    <source>
        <dbReference type="ARBA" id="ARBA00001974"/>
    </source>
</evidence>
<reference evidence="9" key="1">
    <citation type="submission" date="2023-01" db="EMBL/GenBank/DDBJ databases">
        <title>Draft genome sequence of Nocardiopsis sp. LSu2-4 isolated from halophytes.</title>
        <authorList>
            <person name="Duangmal K."/>
            <person name="Chantavorakit T."/>
        </authorList>
    </citation>
    <scope>NUCLEOTIDE SEQUENCE</scope>
    <source>
        <strain evidence="9">LSu2-4</strain>
    </source>
</reference>
<dbReference type="Gene3D" id="1.10.540.10">
    <property type="entry name" value="Acyl-CoA dehydrogenase/oxidase, N-terminal domain"/>
    <property type="match status" value="2"/>
</dbReference>
<evidence type="ECO:0000259" key="7">
    <source>
        <dbReference type="Pfam" id="PF02770"/>
    </source>
</evidence>
<dbReference type="Pfam" id="PF00441">
    <property type="entry name" value="Acyl-CoA_dh_1"/>
    <property type="match status" value="2"/>
</dbReference>
<evidence type="ECO:0000259" key="6">
    <source>
        <dbReference type="Pfam" id="PF00441"/>
    </source>
</evidence>
<feature type="domain" description="Acyl-CoA dehydrogenase/oxidase C-terminal" evidence="6">
    <location>
        <begin position="216"/>
        <end position="347"/>
    </location>
</feature>
<keyword evidence="4" id="KW-0274">FAD</keyword>
<keyword evidence="5" id="KW-0560">Oxidoreductase</keyword>
<gene>
    <name evidence="9" type="ORF">O4U47_19310</name>
</gene>
<dbReference type="SUPFAM" id="SSF47203">
    <property type="entry name" value="Acyl-CoA dehydrogenase C-terminal domain-like"/>
    <property type="match status" value="2"/>
</dbReference>
<protein>
    <submittedName>
        <fullName evidence="9">Acyl-CoA dehydrogenase</fullName>
    </submittedName>
</protein>
<sequence length="749" mass="78289">MAIGLTGEHEELAEAVRGWIGRLDAGWEDDSGAQAPPPFWSGLADQGLLGLHLPEEYGGQGAGLLELAAALEEAGRGLLPGPYAPTVLAAALIDRWGSPGLRARVLPGLAGGAAAAAFAPGPVLEAEEDPGGRLLLTGTLRPVPGGAPAALVVAPYRLDGREGWAVLDGSALRAEPLAPLDRGRAVAALHADGAAVGGDALLDGLDRRDAEGVAAVLLGAEAAGVAAWCMEAAAEYAKVRVQFGRPIGGFQGVKHRCARMAVAVEQARAAVWDAARAYDELRDGAAGTAPDHARFAAAVAGLTAPDTALECARDCIQVHGGIGFTWEHDAHRYLRRASALRVLAGAAADRAADVAALALAGRRRTVAVGPDLGAEEQRARIRADADRLAAIGDERERFTALADEGWVMPHLPRPWGRDASPLEQVLIEQESRRAGVKGPRLAIGAWVLPSLAAHGTPGQQERFLRPTLRGEITWCQLFSEPGAGSDLASLAMRADRVDGGYRLTGQKIWTSMAQAAQWGICLARTDPGAPGKHAGITYFLVDMAAAGVDVRPLRELTGQALFNEVFFDGVFVPDDQVVGAPGDGWRVARTTLGNERVALSSGGGIGAGLDEVLGFHRAGPGPDGWGAAPPADASTDREAKVRVGRLLAQGQVLELLGLRVTLKRLSGTEPGAEASVRKLLGVEFSQRAADHLWEAQGGAAVCEEPGEPTGVWAWYMLFGRSMTIYGGTTEVQLNIIAERLLGLPRDPED</sequence>
<feature type="domain" description="Acyl-CoA dehydrogenase/oxidase N-terminal" evidence="8">
    <location>
        <begin position="379"/>
        <end position="471"/>
    </location>
</feature>
<dbReference type="InterPro" id="IPR052161">
    <property type="entry name" value="Mycobact_Acyl-CoA_DH"/>
</dbReference>
<feature type="domain" description="Acyl-CoA oxidase/dehydrogenase middle" evidence="7">
    <location>
        <begin position="475"/>
        <end position="569"/>
    </location>
</feature>
<dbReference type="InterPro" id="IPR036250">
    <property type="entry name" value="AcylCo_DH-like_C"/>
</dbReference>
<accession>A0ABT4TPP4</accession>
<comment type="caution">
    <text evidence="9">The sequence shown here is derived from an EMBL/GenBank/DDBJ whole genome shotgun (WGS) entry which is preliminary data.</text>
</comment>
<evidence type="ECO:0000259" key="8">
    <source>
        <dbReference type="Pfam" id="PF02771"/>
    </source>
</evidence>
<evidence type="ECO:0000313" key="10">
    <source>
        <dbReference type="Proteomes" id="UP001165685"/>
    </source>
</evidence>
<comment type="cofactor">
    <cofactor evidence="1">
        <name>FAD</name>
        <dbReference type="ChEBI" id="CHEBI:57692"/>
    </cofactor>
</comment>
<dbReference type="InterPro" id="IPR037069">
    <property type="entry name" value="AcylCoA_DH/ox_N_sf"/>
</dbReference>
<dbReference type="Gene3D" id="2.40.110.10">
    <property type="entry name" value="Butyryl-CoA Dehydrogenase, subunit A, domain 2"/>
    <property type="match status" value="1"/>
</dbReference>
<feature type="domain" description="Acyl-CoA dehydrogenase/oxidase N-terminal" evidence="8">
    <location>
        <begin position="7"/>
        <end position="112"/>
    </location>
</feature>
<dbReference type="EMBL" id="JAQFWP010000039">
    <property type="protein sequence ID" value="MDA2806666.1"/>
    <property type="molecule type" value="Genomic_DNA"/>
</dbReference>
<evidence type="ECO:0000256" key="5">
    <source>
        <dbReference type="ARBA" id="ARBA00023002"/>
    </source>
</evidence>
<evidence type="ECO:0000256" key="3">
    <source>
        <dbReference type="ARBA" id="ARBA00022630"/>
    </source>
</evidence>
<dbReference type="RefSeq" id="WP_270679302.1">
    <property type="nucleotide sequence ID" value="NZ_JAQFWP010000039.1"/>
</dbReference>
<dbReference type="Pfam" id="PF02771">
    <property type="entry name" value="Acyl-CoA_dh_N"/>
    <property type="match status" value="2"/>
</dbReference>
<dbReference type="PANTHER" id="PTHR43292:SF4">
    <property type="entry name" value="ACYL-COA DEHYDROGENASE FADE34"/>
    <property type="match status" value="1"/>
</dbReference>
<name>A0ABT4TPP4_9ACTN</name>
<evidence type="ECO:0000256" key="4">
    <source>
        <dbReference type="ARBA" id="ARBA00022827"/>
    </source>
</evidence>
<dbReference type="InterPro" id="IPR046373">
    <property type="entry name" value="Acyl-CoA_Oxase/DH_mid-dom_sf"/>
</dbReference>
<keyword evidence="10" id="KW-1185">Reference proteome</keyword>
<dbReference type="PANTHER" id="PTHR43292">
    <property type="entry name" value="ACYL-COA DEHYDROGENASE"/>
    <property type="match status" value="1"/>
</dbReference>
<dbReference type="InterPro" id="IPR006091">
    <property type="entry name" value="Acyl-CoA_Oxase/DH_mid-dom"/>
</dbReference>
<organism evidence="9 10">
    <name type="scientific">Nocardiopsis suaedae</name>
    <dbReference type="NCBI Taxonomy" id="3018444"/>
    <lineage>
        <taxon>Bacteria</taxon>
        <taxon>Bacillati</taxon>
        <taxon>Actinomycetota</taxon>
        <taxon>Actinomycetes</taxon>
        <taxon>Streptosporangiales</taxon>
        <taxon>Nocardiopsidaceae</taxon>
        <taxon>Nocardiopsis</taxon>
    </lineage>
</organism>
<dbReference type="Proteomes" id="UP001165685">
    <property type="component" value="Unassembled WGS sequence"/>
</dbReference>
<evidence type="ECO:0000256" key="2">
    <source>
        <dbReference type="ARBA" id="ARBA00009347"/>
    </source>
</evidence>
<proteinExistence type="inferred from homology"/>
<dbReference type="InterPro" id="IPR013786">
    <property type="entry name" value="AcylCoA_DH/ox_N"/>
</dbReference>
<evidence type="ECO:0000313" key="9">
    <source>
        <dbReference type="EMBL" id="MDA2806666.1"/>
    </source>
</evidence>
<dbReference type="Gene3D" id="1.20.140.10">
    <property type="entry name" value="Butyryl-CoA Dehydrogenase, subunit A, domain 3"/>
    <property type="match status" value="2"/>
</dbReference>